<dbReference type="InterPro" id="IPR007487">
    <property type="entry name" value="ABC_transpt-TYRBP-like"/>
</dbReference>
<dbReference type="AlphaFoldDB" id="A0A9D2S5I0"/>
<reference evidence="3" key="2">
    <citation type="submission" date="2021-04" db="EMBL/GenBank/DDBJ databases">
        <authorList>
            <person name="Gilroy R."/>
        </authorList>
    </citation>
    <scope>NUCLEOTIDE SEQUENCE</scope>
    <source>
        <strain evidence="3">CHK189-11263</strain>
    </source>
</reference>
<dbReference type="PANTHER" id="PTHR35271">
    <property type="entry name" value="ABC TRANSPORTER, SUBSTRATE-BINDING LIPOPROTEIN-RELATED"/>
    <property type="match status" value="1"/>
</dbReference>
<evidence type="ECO:0000313" key="3">
    <source>
        <dbReference type="EMBL" id="HJB56791.1"/>
    </source>
</evidence>
<dbReference type="Gene3D" id="3.40.50.2300">
    <property type="match status" value="2"/>
</dbReference>
<accession>A0A9D2S5I0</accession>
<sequence>MKKQTVKHALSLTLAAGMTLALTACGGGTASAPSDAPSQGSASTESGSGEGYQIAVVRQLDHASMNEIRDAITAELDAKADELGITIAYKDFNGNNDPSTLSQIGAQIIADGYDAIIPIGTTAAQQMVAAAQESETPVIYGTVSYPEAAGLTGISYVTGTSDALDVEFLLDMMLAENPEVETVGLLYSTSEVNSGPAIEAAKAYLDEKGIAYLDKTGNTTDEIVAAVNSMLDQVDAVFTPTDNVVMNAELAIAPTLAEAGIPHYAGADSFVRNGAFATCGVNYTDLGAQTADLAVEVLETGEVPAFITVAGDIITVNTDTAAALGLDYSMLEDMGSSLVEVQTTQE</sequence>
<dbReference type="PROSITE" id="PS51257">
    <property type="entry name" value="PROKAR_LIPOPROTEIN"/>
    <property type="match status" value="1"/>
</dbReference>
<dbReference type="InterPro" id="IPR028082">
    <property type="entry name" value="Peripla_BP_I"/>
</dbReference>
<organism evidence="3 4">
    <name type="scientific">Candidatus Flavonifractor intestinipullorum</name>
    <dbReference type="NCBI Taxonomy" id="2838587"/>
    <lineage>
        <taxon>Bacteria</taxon>
        <taxon>Bacillati</taxon>
        <taxon>Bacillota</taxon>
        <taxon>Clostridia</taxon>
        <taxon>Eubacteriales</taxon>
        <taxon>Oscillospiraceae</taxon>
        <taxon>Flavonifractor</taxon>
    </lineage>
</organism>
<feature type="chain" id="PRO_5039730350" evidence="2">
    <location>
        <begin position="24"/>
        <end position="346"/>
    </location>
</feature>
<dbReference type="PANTHER" id="PTHR35271:SF1">
    <property type="entry name" value="ABC TRANSPORTER, SUBSTRATE-BINDING LIPOPROTEIN"/>
    <property type="match status" value="1"/>
</dbReference>
<feature type="signal peptide" evidence="2">
    <location>
        <begin position="1"/>
        <end position="23"/>
    </location>
</feature>
<dbReference type="Pfam" id="PF04392">
    <property type="entry name" value="ABC_sub_bind"/>
    <property type="match status" value="1"/>
</dbReference>
<evidence type="ECO:0000256" key="1">
    <source>
        <dbReference type="SAM" id="MobiDB-lite"/>
    </source>
</evidence>
<name>A0A9D2S5I0_9FIRM</name>
<dbReference type="Proteomes" id="UP000824208">
    <property type="component" value="Unassembled WGS sequence"/>
</dbReference>
<dbReference type="EMBL" id="DWYC01000046">
    <property type="protein sequence ID" value="HJB56791.1"/>
    <property type="molecule type" value="Genomic_DNA"/>
</dbReference>
<reference evidence="3" key="1">
    <citation type="journal article" date="2021" name="PeerJ">
        <title>Extensive microbial diversity within the chicken gut microbiome revealed by metagenomics and culture.</title>
        <authorList>
            <person name="Gilroy R."/>
            <person name="Ravi A."/>
            <person name="Getino M."/>
            <person name="Pursley I."/>
            <person name="Horton D.L."/>
            <person name="Alikhan N.F."/>
            <person name="Baker D."/>
            <person name="Gharbi K."/>
            <person name="Hall N."/>
            <person name="Watson M."/>
            <person name="Adriaenssens E.M."/>
            <person name="Foster-Nyarko E."/>
            <person name="Jarju S."/>
            <person name="Secka A."/>
            <person name="Antonio M."/>
            <person name="Oren A."/>
            <person name="Chaudhuri R.R."/>
            <person name="La Ragione R."/>
            <person name="Hildebrand F."/>
            <person name="Pallen M.J."/>
        </authorList>
    </citation>
    <scope>NUCLEOTIDE SEQUENCE</scope>
    <source>
        <strain evidence="3">CHK189-11263</strain>
    </source>
</reference>
<gene>
    <name evidence="3" type="ORF">H9714_04475</name>
</gene>
<feature type="region of interest" description="Disordered" evidence="1">
    <location>
        <begin position="29"/>
        <end position="49"/>
    </location>
</feature>
<comment type="caution">
    <text evidence="3">The sequence shown here is derived from an EMBL/GenBank/DDBJ whole genome shotgun (WGS) entry which is preliminary data.</text>
</comment>
<proteinExistence type="predicted"/>
<evidence type="ECO:0000313" key="4">
    <source>
        <dbReference type="Proteomes" id="UP000824208"/>
    </source>
</evidence>
<feature type="compositionally biased region" description="Low complexity" evidence="1">
    <location>
        <begin position="38"/>
        <end position="47"/>
    </location>
</feature>
<evidence type="ECO:0000256" key="2">
    <source>
        <dbReference type="SAM" id="SignalP"/>
    </source>
</evidence>
<dbReference type="CDD" id="cd06325">
    <property type="entry name" value="PBP1_ABC_unchar_transporter"/>
    <property type="match status" value="1"/>
</dbReference>
<dbReference type="SUPFAM" id="SSF53822">
    <property type="entry name" value="Periplasmic binding protein-like I"/>
    <property type="match status" value="1"/>
</dbReference>
<protein>
    <submittedName>
        <fullName evidence="3">ABC transporter substrate-binding protein</fullName>
    </submittedName>
</protein>
<keyword evidence="2" id="KW-0732">Signal</keyword>